<dbReference type="InterPro" id="IPR012340">
    <property type="entry name" value="NA-bd_OB-fold"/>
</dbReference>
<organism evidence="1 2">
    <name type="scientific">Brasilonema sennae CENA114</name>
    <dbReference type="NCBI Taxonomy" id="415709"/>
    <lineage>
        <taxon>Bacteria</taxon>
        <taxon>Bacillati</taxon>
        <taxon>Cyanobacteriota</taxon>
        <taxon>Cyanophyceae</taxon>
        <taxon>Nostocales</taxon>
        <taxon>Scytonemataceae</taxon>
        <taxon>Brasilonema</taxon>
        <taxon>Bromeliae group (in: Brasilonema)</taxon>
    </lineage>
</organism>
<proteinExistence type="predicted"/>
<sequence length="214" mass="23693">MTMLESSLESLTDAEWDIAHAIAQTLVKEDTDINELGKAVAYLRTIVDKPDATSRFFKYLKTLVSNGRVIGHSGKTSNYYRSIEKACSDSLKSVGNAYTILQILGWVSRLMRYYKDAGVPIGEIPIFTASPVESSRQVEIAKVVQSQDFQVDQILEAKVTKINGNKVTYEILGTIKLTEKEPKKASVLKEGQTVKVKIVSLKEDGSIKSVKCVD</sequence>
<protein>
    <submittedName>
        <fullName evidence="1">Uncharacterized protein</fullName>
    </submittedName>
</protein>
<reference evidence="1 2" key="1">
    <citation type="submission" date="2018-06" db="EMBL/GenBank/DDBJ databases">
        <title>Comparative genomics of Brasilonema spp. strains.</title>
        <authorList>
            <person name="Alvarenga D.O."/>
            <person name="Fiore M.F."/>
            <person name="Varani A.M."/>
        </authorList>
    </citation>
    <scope>NUCLEOTIDE SEQUENCE [LARGE SCALE GENOMIC DNA]</scope>
    <source>
        <strain evidence="1 2">CENA114</strain>
    </source>
</reference>
<dbReference type="RefSeq" id="WP_169268016.1">
    <property type="nucleotide sequence ID" value="NZ_CAWOXK010000001.1"/>
</dbReference>
<dbReference type="SUPFAM" id="SSF50249">
    <property type="entry name" value="Nucleic acid-binding proteins"/>
    <property type="match status" value="1"/>
</dbReference>
<evidence type="ECO:0000313" key="1">
    <source>
        <dbReference type="EMBL" id="QDL09807.1"/>
    </source>
</evidence>
<evidence type="ECO:0000313" key="2">
    <source>
        <dbReference type="Proteomes" id="UP000503129"/>
    </source>
</evidence>
<dbReference type="Proteomes" id="UP000503129">
    <property type="component" value="Chromosome"/>
</dbReference>
<dbReference type="KEGG" id="bsen:DP114_19650"/>
<dbReference type="AlphaFoldDB" id="A0A856MKU2"/>
<name>A0A856MKU2_9CYAN</name>
<gene>
    <name evidence="1" type="ORF">DP114_19650</name>
</gene>
<keyword evidence="2" id="KW-1185">Reference proteome</keyword>
<accession>A0A856MKU2</accession>
<dbReference type="EMBL" id="CP030118">
    <property type="protein sequence ID" value="QDL09807.1"/>
    <property type="molecule type" value="Genomic_DNA"/>
</dbReference>